<evidence type="ECO:0000259" key="5">
    <source>
        <dbReference type="PROSITE" id="PS50887"/>
    </source>
</evidence>
<dbReference type="RefSeq" id="WP_238976466.1">
    <property type="nucleotide sequence ID" value="NZ_JABFUC010000004.1"/>
</dbReference>
<dbReference type="InterPro" id="IPR035919">
    <property type="entry name" value="EAL_sf"/>
</dbReference>
<evidence type="ECO:0000256" key="1">
    <source>
        <dbReference type="SAM" id="SignalP"/>
    </source>
</evidence>
<dbReference type="CDD" id="cd00130">
    <property type="entry name" value="PAS"/>
    <property type="match status" value="1"/>
</dbReference>
<feature type="domain" description="EAL" evidence="4">
    <location>
        <begin position="602"/>
        <end position="856"/>
    </location>
</feature>
<comment type="caution">
    <text evidence="6">The sequence shown here is derived from an EMBL/GenBank/DDBJ whole genome shotgun (WGS) entry which is preliminary data.</text>
</comment>
<dbReference type="Gene3D" id="3.30.450.20">
    <property type="entry name" value="PAS domain"/>
    <property type="match status" value="1"/>
</dbReference>
<dbReference type="SMART" id="SM00091">
    <property type="entry name" value="PAS"/>
    <property type="match status" value="1"/>
</dbReference>
<dbReference type="InterPro" id="IPR013656">
    <property type="entry name" value="PAS_4"/>
</dbReference>
<evidence type="ECO:0000313" key="7">
    <source>
        <dbReference type="Proteomes" id="UP000814385"/>
    </source>
</evidence>
<reference evidence="6 7" key="1">
    <citation type="submission" date="2020-05" db="EMBL/GenBank/DDBJ databases">
        <title>Comparative genomic analysis of denitrifying bacteria from Halomonas genus.</title>
        <authorList>
            <person name="Wang L."/>
            <person name="Shao Z."/>
        </authorList>
    </citation>
    <scope>NUCLEOTIDE SEQUENCE [LARGE SCALE GENOMIC DNA]</scope>
    <source>
        <strain evidence="6 7">A4</strain>
    </source>
</reference>
<dbReference type="InterPro" id="IPR052155">
    <property type="entry name" value="Biofilm_reg_signaling"/>
</dbReference>
<dbReference type="SMART" id="SM00267">
    <property type="entry name" value="GGDEF"/>
    <property type="match status" value="1"/>
</dbReference>
<accession>A0ABS9P6E3</accession>
<dbReference type="SMART" id="SM00062">
    <property type="entry name" value="PBPb"/>
    <property type="match status" value="1"/>
</dbReference>
<sequence>MSIPPLRSVLWKGACLVLLVGSPALAAENALRVGVYHNPPKLQLGEQGAPSGIFGDLLVAMAEEEGWQLEPVPCRWQACLDELEAGELDLLPDVGWTPARAEILDFHRLPALHSWSQVYQGQGEPLESVLDLEDKRVAVLQGSMQQAYLGQLAENFGVSVTWLPVDDFASGFAAAAEGQADAAVANHLFGDWKAREYGLSDTPILFQPARLFYASAGGRHPQVLARIDDHLERWRQTRASPYYAALQRWGGAEPSPLVPASLWWAMAALAALLVVALVAGALLRRKVVLRTAELQASTEKLATILDSVEAFIYIKSPDLRYQYANRKACELLGVTETEIIGKSDSDLFDPATVAELRFNDQRVIQGGEKVVAEETNVLVHDGSRRTFLSVKLPLRDAGGTIHSLCGISTDITEHRAIQQRNFRLTFYDSLTGLPNRRLLLDRLDKVVNGHRRTDCYGALFCIDLDNFKVVNDLQGLLQGDRLLHRVAERLSSAVRESDTLARLGADEFVLLVHDLGPDVDRAAHIAERLAEKLLAAILDARDVDSQALPVTGSIGITLFASGQASVDGVMQQGDLALQQAKAAGGNALRFFNPAMQAAVMTRVRLEADLHHALARDELKLHYQIQVDVKGRVTGVEALLRWEHPERGMVSPGDFIPLAEQNRMILPIGHWVLETACRQLAEWAHQPEWEALNISVNVSPVQFHQPDFVARVEQVLAATGANPRRLVLEVTESLLMSDPERVRETMLGLHERGIRFALDDFGTGYSSLNYLKRLPLDQLKIDQSFVNDLLDDSVDAAIVKTTITLAESLGLEVTAEGVETSAQHEWLRANGCLAYQGYLFGRPVPLVELALDAYTFSPPS</sequence>
<evidence type="ECO:0000313" key="6">
    <source>
        <dbReference type="EMBL" id="MCG6657324.1"/>
    </source>
</evidence>
<organism evidence="6 7">
    <name type="scientific">Billgrantia campisalis</name>
    <dbReference type="NCBI Taxonomy" id="74661"/>
    <lineage>
        <taxon>Bacteria</taxon>
        <taxon>Pseudomonadati</taxon>
        <taxon>Pseudomonadota</taxon>
        <taxon>Gammaproteobacteria</taxon>
        <taxon>Oceanospirillales</taxon>
        <taxon>Halomonadaceae</taxon>
        <taxon>Billgrantia</taxon>
    </lineage>
</organism>
<evidence type="ECO:0000259" key="2">
    <source>
        <dbReference type="PROSITE" id="PS50112"/>
    </source>
</evidence>
<dbReference type="Pfam" id="PF08448">
    <property type="entry name" value="PAS_4"/>
    <property type="match status" value="1"/>
</dbReference>
<dbReference type="SUPFAM" id="SSF55073">
    <property type="entry name" value="Nucleotide cyclase"/>
    <property type="match status" value="1"/>
</dbReference>
<dbReference type="NCBIfam" id="TIGR00229">
    <property type="entry name" value="sensory_box"/>
    <property type="match status" value="1"/>
</dbReference>
<dbReference type="InterPro" id="IPR000160">
    <property type="entry name" value="GGDEF_dom"/>
</dbReference>
<feature type="domain" description="PAC" evidence="3">
    <location>
        <begin position="371"/>
        <end position="423"/>
    </location>
</feature>
<dbReference type="PROSITE" id="PS50883">
    <property type="entry name" value="EAL"/>
    <property type="match status" value="1"/>
</dbReference>
<dbReference type="CDD" id="cd01948">
    <property type="entry name" value="EAL"/>
    <property type="match status" value="1"/>
</dbReference>
<feature type="domain" description="GGDEF" evidence="5">
    <location>
        <begin position="455"/>
        <end position="593"/>
    </location>
</feature>
<dbReference type="PROSITE" id="PS50887">
    <property type="entry name" value="GGDEF"/>
    <property type="match status" value="1"/>
</dbReference>
<feature type="signal peptide" evidence="1">
    <location>
        <begin position="1"/>
        <end position="26"/>
    </location>
</feature>
<dbReference type="Proteomes" id="UP000814385">
    <property type="component" value="Unassembled WGS sequence"/>
</dbReference>
<name>A0ABS9P6E3_9GAMM</name>
<dbReference type="Gene3D" id="3.20.20.450">
    <property type="entry name" value="EAL domain"/>
    <property type="match status" value="1"/>
</dbReference>
<dbReference type="SUPFAM" id="SSF141868">
    <property type="entry name" value="EAL domain-like"/>
    <property type="match status" value="1"/>
</dbReference>
<dbReference type="EMBL" id="JABFUC010000004">
    <property type="protein sequence ID" value="MCG6657324.1"/>
    <property type="molecule type" value="Genomic_DNA"/>
</dbReference>
<protein>
    <submittedName>
        <fullName evidence="6">EAL domain-containing protein</fullName>
    </submittedName>
</protein>
<dbReference type="NCBIfam" id="TIGR00254">
    <property type="entry name" value="GGDEF"/>
    <property type="match status" value="1"/>
</dbReference>
<feature type="domain" description="PAS" evidence="2">
    <location>
        <begin position="297"/>
        <end position="367"/>
    </location>
</feature>
<dbReference type="InterPro" id="IPR035965">
    <property type="entry name" value="PAS-like_dom_sf"/>
</dbReference>
<dbReference type="InterPro" id="IPR000700">
    <property type="entry name" value="PAS-assoc_C"/>
</dbReference>
<gene>
    <name evidence="6" type="ORF">HOP52_06000</name>
</gene>
<dbReference type="PROSITE" id="PS50112">
    <property type="entry name" value="PAS"/>
    <property type="match status" value="1"/>
</dbReference>
<proteinExistence type="predicted"/>
<dbReference type="InterPro" id="IPR029787">
    <property type="entry name" value="Nucleotide_cyclase"/>
</dbReference>
<dbReference type="SMART" id="SM00052">
    <property type="entry name" value="EAL"/>
    <property type="match status" value="1"/>
</dbReference>
<dbReference type="InterPro" id="IPR043128">
    <property type="entry name" value="Rev_trsase/Diguanyl_cyclase"/>
</dbReference>
<dbReference type="PANTHER" id="PTHR44757:SF2">
    <property type="entry name" value="BIOFILM ARCHITECTURE MAINTENANCE PROTEIN MBAA"/>
    <property type="match status" value="1"/>
</dbReference>
<keyword evidence="1" id="KW-0732">Signal</keyword>
<dbReference type="Pfam" id="PF00497">
    <property type="entry name" value="SBP_bac_3"/>
    <property type="match status" value="1"/>
</dbReference>
<dbReference type="Gene3D" id="3.40.190.10">
    <property type="entry name" value="Periplasmic binding protein-like II"/>
    <property type="match status" value="2"/>
</dbReference>
<feature type="chain" id="PRO_5046584227" evidence="1">
    <location>
        <begin position="27"/>
        <end position="859"/>
    </location>
</feature>
<dbReference type="PANTHER" id="PTHR44757">
    <property type="entry name" value="DIGUANYLATE CYCLASE DGCP"/>
    <property type="match status" value="1"/>
</dbReference>
<keyword evidence="7" id="KW-1185">Reference proteome</keyword>
<evidence type="ECO:0000259" key="4">
    <source>
        <dbReference type="PROSITE" id="PS50883"/>
    </source>
</evidence>
<dbReference type="InterPro" id="IPR000014">
    <property type="entry name" value="PAS"/>
</dbReference>
<dbReference type="SUPFAM" id="SSF53850">
    <property type="entry name" value="Periplasmic binding protein-like II"/>
    <property type="match status" value="1"/>
</dbReference>
<dbReference type="InterPro" id="IPR001638">
    <property type="entry name" value="Solute-binding_3/MltF_N"/>
</dbReference>
<dbReference type="Pfam" id="PF00563">
    <property type="entry name" value="EAL"/>
    <property type="match status" value="1"/>
</dbReference>
<dbReference type="SUPFAM" id="SSF55785">
    <property type="entry name" value="PYP-like sensor domain (PAS domain)"/>
    <property type="match status" value="1"/>
</dbReference>
<dbReference type="Gene3D" id="3.30.70.270">
    <property type="match status" value="1"/>
</dbReference>
<dbReference type="CDD" id="cd01949">
    <property type="entry name" value="GGDEF"/>
    <property type="match status" value="1"/>
</dbReference>
<dbReference type="InterPro" id="IPR001633">
    <property type="entry name" value="EAL_dom"/>
</dbReference>
<dbReference type="Pfam" id="PF00990">
    <property type="entry name" value="GGDEF"/>
    <property type="match status" value="1"/>
</dbReference>
<evidence type="ECO:0000259" key="3">
    <source>
        <dbReference type="PROSITE" id="PS50113"/>
    </source>
</evidence>
<dbReference type="PROSITE" id="PS50113">
    <property type="entry name" value="PAC"/>
    <property type="match status" value="1"/>
</dbReference>